<evidence type="ECO:0000259" key="8">
    <source>
        <dbReference type="PROSITE" id="PS51670"/>
    </source>
</evidence>
<dbReference type="Gene3D" id="1.20.5.4130">
    <property type="match status" value="1"/>
</dbReference>
<dbReference type="FunFam" id="1.10.8.430:FF:000003">
    <property type="entry name" value="Probable disease resistance protein At5g66910"/>
    <property type="match status" value="1"/>
</dbReference>
<dbReference type="GO" id="GO:0098542">
    <property type="term" value="P:defense response to other organism"/>
    <property type="evidence" value="ECO:0007669"/>
    <property type="project" value="TreeGrafter"/>
</dbReference>
<accession>A0A5C7INK4</accession>
<dbReference type="InterPro" id="IPR044974">
    <property type="entry name" value="Disease_R_plants"/>
</dbReference>
<dbReference type="InterPro" id="IPR032675">
    <property type="entry name" value="LRR_dom_sf"/>
</dbReference>
<keyword evidence="4" id="KW-0677">Repeat</keyword>
<dbReference type="InterPro" id="IPR042197">
    <property type="entry name" value="Apaf_helical"/>
</dbReference>
<dbReference type="Pfam" id="PF23559">
    <property type="entry name" value="WHD_DRP"/>
    <property type="match status" value="1"/>
</dbReference>
<dbReference type="InterPro" id="IPR002182">
    <property type="entry name" value="NB-ARC"/>
</dbReference>
<dbReference type="CDD" id="cd14798">
    <property type="entry name" value="RX-CC_like"/>
    <property type="match status" value="1"/>
</dbReference>
<dbReference type="Proteomes" id="UP000323000">
    <property type="component" value="Chromosome 2"/>
</dbReference>
<evidence type="ECO:0000256" key="6">
    <source>
        <dbReference type="ARBA" id="ARBA00022821"/>
    </source>
</evidence>
<dbReference type="InterPro" id="IPR058922">
    <property type="entry name" value="WHD_DRP"/>
</dbReference>
<dbReference type="GO" id="GO:0004656">
    <property type="term" value="F:procollagen-proline 4-dioxygenase activity"/>
    <property type="evidence" value="ECO:0007669"/>
    <property type="project" value="UniProtKB-EC"/>
</dbReference>
<dbReference type="Pfam" id="PF00931">
    <property type="entry name" value="NB-ARC"/>
    <property type="match status" value="1"/>
</dbReference>
<dbReference type="SMART" id="SM00254">
    <property type="entry name" value="ShKT"/>
    <property type="match status" value="1"/>
</dbReference>
<organism evidence="9 10">
    <name type="scientific">Acer yangbiense</name>
    <dbReference type="NCBI Taxonomy" id="1000413"/>
    <lineage>
        <taxon>Eukaryota</taxon>
        <taxon>Viridiplantae</taxon>
        <taxon>Streptophyta</taxon>
        <taxon>Embryophyta</taxon>
        <taxon>Tracheophyta</taxon>
        <taxon>Spermatophyta</taxon>
        <taxon>Magnoliopsida</taxon>
        <taxon>eudicotyledons</taxon>
        <taxon>Gunneridae</taxon>
        <taxon>Pentapetalae</taxon>
        <taxon>rosids</taxon>
        <taxon>malvids</taxon>
        <taxon>Sapindales</taxon>
        <taxon>Sapindaceae</taxon>
        <taxon>Hippocastanoideae</taxon>
        <taxon>Acereae</taxon>
        <taxon>Acer</taxon>
    </lineage>
</organism>
<dbReference type="InterPro" id="IPR041118">
    <property type="entry name" value="Rx_N"/>
</dbReference>
<evidence type="ECO:0000256" key="3">
    <source>
        <dbReference type="ARBA" id="ARBA00012269"/>
    </source>
</evidence>
<comment type="subcellular location">
    <subcellularLocation>
        <location evidence="1">Endoplasmic reticulum</location>
    </subcellularLocation>
</comment>
<dbReference type="Pfam" id="PF18052">
    <property type="entry name" value="Rx_N"/>
    <property type="match status" value="1"/>
</dbReference>
<evidence type="ECO:0000256" key="1">
    <source>
        <dbReference type="ARBA" id="ARBA00004240"/>
    </source>
</evidence>
<protein>
    <recommendedName>
        <fullName evidence="3">procollagen-proline 4-dioxygenase</fullName>
        <ecNumber evidence="3">1.14.11.2</ecNumber>
    </recommendedName>
</protein>
<evidence type="ECO:0000313" key="10">
    <source>
        <dbReference type="Proteomes" id="UP000323000"/>
    </source>
</evidence>
<evidence type="ECO:0000256" key="5">
    <source>
        <dbReference type="ARBA" id="ARBA00022741"/>
    </source>
</evidence>
<feature type="domain" description="ShKT" evidence="8">
    <location>
        <begin position="45"/>
        <end position="85"/>
    </location>
</feature>
<dbReference type="PROSITE" id="PS51670">
    <property type="entry name" value="SHKT"/>
    <property type="match status" value="1"/>
</dbReference>
<comment type="similarity">
    <text evidence="2">Belongs to the P4HA family.</text>
</comment>
<dbReference type="InterPro" id="IPR038005">
    <property type="entry name" value="RX-like_CC"/>
</dbReference>
<dbReference type="Pfam" id="PF23598">
    <property type="entry name" value="LRR_14"/>
    <property type="match status" value="1"/>
</dbReference>
<dbReference type="PRINTS" id="PR00364">
    <property type="entry name" value="DISEASERSIST"/>
</dbReference>
<proteinExistence type="inferred from homology"/>
<dbReference type="FunFam" id="1.10.10.10:FF:000322">
    <property type="entry name" value="Probable disease resistance protein At1g63360"/>
    <property type="match status" value="1"/>
</dbReference>
<dbReference type="GO" id="GO:0043531">
    <property type="term" value="F:ADP binding"/>
    <property type="evidence" value="ECO:0007669"/>
    <property type="project" value="InterPro"/>
</dbReference>
<dbReference type="Gene3D" id="3.80.10.10">
    <property type="entry name" value="Ribonuclease Inhibitor"/>
    <property type="match status" value="2"/>
</dbReference>
<evidence type="ECO:0000256" key="4">
    <source>
        <dbReference type="ARBA" id="ARBA00022737"/>
    </source>
</evidence>
<dbReference type="EC" id="1.14.11.2" evidence="3"/>
<dbReference type="InterPro" id="IPR055414">
    <property type="entry name" value="LRR_R13L4/SHOC2-like"/>
</dbReference>
<evidence type="ECO:0000256" key="7">
    <source>
        <dbReference type="ARBA" id="ARBA00022824"/>
    </source>
</evidence>
<dbReference type="PANTHER" id="PTHR23155">
    <property type="entry name" value="DISEASE RESISTANCE PROTEIN RP"/>
    <property type="match status" value="1"/>
</dbReference>
<dbReference type="OrthoDB" id="646178at2759"/>
<dbReference type="InterPro" id="IPR003582">
    <property type="entry name" value="ShKT_dom"/>
</dbReference>
<reference evidence="10" key="1">
    <citation type="journal article" date="2019" name="Gigascience">
        <title>De novo genome assembly of the endangered Acer yangbiense, a plant species with extremely small populations endemic to Yunnan Province, China.</title>
        <authorList>
            <person name="Yang J."/>
            <person name="Wariss H.M."/>
            <person name="Tao L."/>
            <person name="Zhang R."/>
            <person name="Yun Q."/>
            <person name="Hollingsworth P."/>
            <person name="Dao Z."/>
            <person name="Luo G."/>
            <person name="Guo H."/>
            <person name="Ma Y."/>
            <person name="Sun W."/>
        </authorList>
    </citation>
    <scope>NUCLEOTIDE SEQUENCE [LARGE SCALE GENOMIC DNA]</scope>
    <source>
        <strain evidence="10">cv. Malutang</strain>
    </source>
</reference>
<dbReference type="InterPro" id="IPR027417">
    <property type="entry name" value="P-loop_NTPase"/>
</dbReference>
<evidence type="ECO:0000313" key="9">
    <source>
        <dbReference type="EMBL" id="TXG70933.1"/>
    </source>
</evidence>
<comment type="caution">
    <text evidence="9">The sequence shown here is derived from an EMBL/GenBank/DDBJ whole genome shotgun (WGS) entry which is preliminary data.</text>
</comment>
<dbReference type="Gene3D" id="1.10.10.10">
    <property type="entry name" value="Winged helix-like DNA-binding domain superfamily/Winged helix DNA-binding domain"/>
    <property type="match status" value="1"/>
</dbReference>
<dbReference type="Gene3D" id="1.10.8.430">
    <property type="entry name" value="Helical domain of apoptotic protease-activating factors"/>
    <property type="match status" value="1"/>
</dbReference>
<evidence type="ECO:0000256" key="2">
    <source>
        <dbReference type="ARBA" id="ARBA00006511"/>
    </source>
</evidence>
<dbReference type="PANTHER" id="PTHR23155:SF1193">
    <property type="entry name" value="DISEASE RESISTANCE PROTEIN RPP13-RELATED"/>
    <property type="match status" value="1"/>
</dbReference>
<keyword evidence="6" id="KW-0611">Plant defense</keyword>
<dbReference type="AlphaFoldDB" id="A0A5C7INK4"/>
<dbReference type="FunFam" id="3.40.50.300:FF:001091">
    <property type="entry name" value="Probable disease resistance protein At1g61300"/>
    <property type="match status" value="1"/>
</dbReference>
<keyword evidence="7" id="KW-0256">Endoplasmic reticulum</keyword>
<dbReference type="EMBL" id="VAHF01000002">
    <property type="protein sequence ID" value="TXG70933.1"/>
    <property type="molecule type" value="Genomic_DNA"/>
</dbReference>
<dbReference type="Gene3D" id="3.40.50.300">
    <property type="entry name" value="P-loop containing nucleotide triphosphate hydrolases"/>
    <property type="match status" value="1"/>
</dbReference>
<gene>
    <name evidence="9" type="ORF">EZV62_005868</name>
</gene>
<dbReference type="GO" id="GO:0005783">
    <property type="term" value="C:endoplasmic reticulum"/>
    <property type="evidence" value="ECO:0007669"/>
    <property type="project" value="UniProtKB-SubCell"/>
</dbReference>
<sequence length="964" mass="110714">MGATGHIMFFTHVPKSSLAIYAAKFSQVRAANKAKDSLDLDGNECTDEDENCPNWAAARECERNPVYMIGSADYFGTCKKSCHACRLAARRKKKSRKMAESAISHVALSLSDLLVQKAEFLKGVGGQVEWLRDELRRMQCFLKDADAKQEDDQRMHNWVTEIRNAAYDAEDIVDTFVLKIESWRRNSFIMRYAYIFKKILVLRKVGKEIEAFRARISDISRSCETYGIKSIGEGTSSTSRERLFQLRRSSPRGVDKDVIGIGKTTLAKRVFNHEVVRDHFNCFAWIYVSQDYKPKDVLHGIVREVTRPTKELLETINNLQEEGLEKMLYEHLLGKRYLVVVDDIWTMEDWDTLKRAFPEMDNGSKVMLTTRNRDVALHADLHTTPYELHLLSKEESWELFLRKAFLDGNDTNCPQEFQDIGRRIVEKCDGLPLAIVVAGGMLSRKSLVSEWERFLNNINSDFAKGQHGVLAILSLSYIDLPRHLKSCFLHLSLFPEHFVISTRKLFQLWIAEGLIPQRQERMEVIAEDYLNELIDRNMVQVVRTTVNKRVKQCRIHDVLRDLLIFKANEEIFIEVHGKTDFQPSIKSRHHSVHSNFARYFASEPAIPRLRSLLLFHHFELCYPTRWMKVSHLDFICSNCKLLRVLDFENVFIGHLPKVIGKLIHLRYLCLKNSRLDKLPSSMRYLKSLQTLDLSGAVFLREIPNAICKMGNLRHLYMNASLCKGKLRIDTLKNLHTLSLVQINNLKLQTAGKLLNLRKLGVALDEDSDVSKFCNSIAELEQLESLQLVSSIPATSLPSLQGLSEVHRLTKLFLQGRINTIPGPREFPPNITQLTLQHSFLSVNPMDVLKQLPKLSVLRMRNQSYMGDQMAISAGGFRLLNFLELEGLDELQVLTIENGAMPRLRHLRISSCRELKELPVGIMSATTLQELEIIRMPIAFVNRLRGDDSHKVKHIPSIIFSKYIV</sequence>
<name>A0A5C7INK4_9ROSI</name>
<keyword evidence="10" id="KW-1185">Reference proteome</keyword>
<dbReference type="InterPro" id="IPR036388">
    <property type="entry name" value="WH-like_DNA-bd_sf"/>
</dbReference>
<keyword evidence="5" id="KW-0547">Nucleotide-binding</keyword>
<dbReference type="SUPFAM" id="SSF52058">
    <property type="entry name" value="L domain-like"/>
    <property type="match status" value="1"/>
</dbReference>
<dbReference type="SUPFAM" id="SSF52540">
    <property type="entry name" value="P-loop containing nucleoside triphosphate hydrolases"/>
    <property type="match status" value="1"/>
</dbReference>